<dbReference type="RefSeq" id="WP_150127683.1">
    <property type="nucleotide sequence ID" value="NZ_LOCQ01000041.1"/>
</dbReference>
<dbReference type="STRING" id="1747903.ASR47_102281"/>
<dbReference type="EMBL" id="LOCQ01000041">
    <property type="protein sequence ID" value="OBV41030.1"/>
    <property type="molecule type" value="Genomic_DNA"/>
</dbReference>
<dbReference type="OrthoDB" id="8702225at2"/>
<keyword evidence="2" id="KW-1185">Reference proteome</keyword>
<evidence type="ECO:0000313" key="2">
    <source>
        <dbReference type="Proteomes" id="UP000092713"/>
    </source>
</evidence>
<organism evidence="1 2">
    <name type="scientific">Janthinobacterium psychrotolerans</name>
    <dbReference type="NCBI Taxonomy" id="1747903"/>
    <lineage>
        <taxon>Bacteria</taxon>
        <taxon>Pseudomonadati</taxon>
        <taxon>Pseudomonadota</taxon>
        <taxon>Betaproteobacteria</taxon>
        <taxon>Burkholderiales</taxon>
        <taxon>Oxalobacteraceae</taxon>
        <taxon>Janthinobacterium</taxon>
    </lineage>
</organism>
<evidence type="ECO:0000313" key="1">
    <source>
        <dbReference type="EMBL" id="OBV41030.1"/>
    </source>
</evidence>
<proteinExistence type="predicted"/>
<dbReference type="Proteomes" id="UP000092713">
    <property type="component" value="Unassembled WGS sequence"/>
</dbReference>
<accession>A0A1A7C8D0</accession>
<dbReference type="AlphaFoldDB" id="A0A1A7C8D0"/>
<sequence>MMWLVGAILLVLIAAFLWMAFFYRVHAMSRQAQLLNWLEIGRVSNPAGGKDILLARNERNSKIDWRTGEVWLVNPKVAEPFADYLAVERWLAVHDAPELEPELDPIAAPPPLPEEEDVVEVVVPAGDTLPPFRQKVEDCLAKADGGQDLVDTKQAFEAGSAAFLDAGTELCTAALECTVPPMMVATFYISAFAALSDAAGEDKLDRVTASLQAAARQIRMMEQG</sequence>
<comment type="caution">
    <text evidence="1">The sequence shown here is derived from an EMBL/GenBank/DDBJ whole genome shotgun (WGS) entry which is preliminary data.</text>
</comment>
<gene>
    <name evidence="1" type="ORF">ASR47_102281</name>
</gene>
<name>A0A1A7C8D0_9BURK</name>
<protein>
    <submittedName>
        <fullName evidence="1">Uncharacterized protein</fullName>
    </submittedName>
</protein>
<reference evidence="1 2" key="1">
    <citation type="submission" date="2016-04" db="EMBL/GenBank/DDBJ databases">
        <title>Draft genome sequence of Janthinobacterium psychrotolerans sp. nov., isolated from freshwater sediments in Denmark.</title>
        <authorList>
            <person name="Gong X."/>
            <person name="Skrivergaard S."/>
            <person name="Korsgaard B.S."/>
            <person name="Schreiber L."/>
            <person name="Marshall I.P."/>
            <person name="Finster K."/>
            <person name="Schramm A."/>
        </authorList>
    </citation>
    <scope>NUCLEOTIDE SEQUENCE [LARGE SCALE GENOMIC DNA]</scope>
    <source>
        <strain evidence="1 2">S3-2</strain>
    </source>
</reference>